<reference evidence="2" key="1">
    <citation type="journal article" date="2007" name="ISME J.">
        <title>Genomic plasticity in prokaryotes: the case of the square haloarchaeon.</title>
        <authorList>
            <person name="Cuadros-Orellana S."/>
            <person name="Martin-Cuadrado A.B."/>
            <person name="Legault B."/>
            <person name="D'Auria G."/>
            <person name="Zhaxybayeva O."/>
            <person name="Papke R.T."/>
            <person name="Rodriguez-Valera F."/>
        </authorList>
    </citation>
    <scope>NUCLEOTIDE SEQUENCE</scope>
</reference>
<proteinExistence type="predicted"/>
<feature type="transmembrane region" description="Helical" evidence="1">
    <location>
        <begin position="87"/>
        <end position="112"/>
    </location>
</feature>
<keyword evidence="1" id="KW-1133">Transmembrane helix</keyword>
<evidence type="ECO:0000256" key="1">
    <source>
        <dbReference type="SAM" id="Phobius"/>
    </source>
</evidence>
<dbReference type="AlphaFoldDB" id="A5YST8"/>
<name>A5YST8_9EURY</name>
<feature type="transmembrane region" description="Helical" evidence="1">
    <location>
        <begin position="190"/>
        <end position="217"/>
    </location>
</feature>
<accession>A5YST8</accession>
<keyword evidence="1" id="KW-0812">Transmembrane</keyword>
<evidence type="ECO:0000313" key="2">
    <source>
        <dbReference type="EMBL" id="ABQ76045.1"/>
    </source>
</evidence>
<feature type="transmembrane region" description="Helical" evidence="1">
    <location>
        <begin position="49"/>
        <end position="75"/>
    </location>
</feature>
<organism evidence="2">
    <name type="scientific">uncultured haloarchaeon</name>
    <dbReference type="NCBI Taxonomy" id="160804"/>
    <lineage>
        <taxon>Archaea</taxon>
        <taxon>Methanobacteriati</taxon>
        <taxon>Methanobacteriota</taxon>
        <taxon>Stenosarchaea group</taxon>
        <taxon>Halobacteria</taxon>
        <taxon>Halobacteriales</taxon>
        <taxon>Halobacteriaceae</taxon>
        <taxon>environmental samples</taxon>
    </lineage>
</organism>
<feature type="transmembrane region" description="Helical" evidence="1">
    <location>
        <begin position="141"/>
        <end position="170"/>
    </location>
</feature>
<dbReference type="EMBL" id="EF583997">
    <property type="protein sequence ID" value="ABQ76045.1"/>
    <property type="molecule type" value="Genomic_DNA"/>
</dbReference>
<protein>
    <submittedName>
        <fullName evidence="2">Uncharacterized protein</fullName>
    </submittedName>
</protein>
<keyword evidence="1" id="KW-0472">Membrane</keyword>
<sequence>MSVAAAAARDINHIYLLTRKDMLLSKLELSFSLHFSDEQVQRWFLTNSIWVETLLAVVSVGIWIVALPVIIFGTFTALGGDTSILDIGTIIVVAGFLIITLLAVYAVVSAILEIRHQGLFFDQTHDIASIAHAGIQFLKTLIAGVLLISLFIWIISALTATATSTAIPGLSDTSVSGSVSALRMVFRWNLSLLAASGFLLPVTVLIHASGALVLTIFRTVIGTDG</sequence>